<evidence type="ECO:0008006" key="4">
    <source>
        <dbReference type="Google" id="ProtNLM"/>
    </source>
</evidence>
<dbReference type="AlphaFoldDB" id="A0A344PG87"/>
<dbReference type="KEGG" id="pars:DRW48_00550"/>
<keyword evidence="3" id="KW-1185">Reference proteome</keyword>
<evidence type="ECO:0000256" key="1">
    <source>
        <dbReference type="SAM" id="SignalP"/>
    </source>
</evidence>
<organism evidence="2 3">
    <name type="scientific">Paracoccus suum</name>
    <dbReference type="NCBI Taxonomy" id="2259340"/>
    <lineage>
        <taxon>Bacteria</taxon>
        <taxon>Pseudomonadati</taxon>
        <taxon>Pseudomonadota</taxon>
        <taxon>Alphaproteobacteria</taxon>
        <taxon>Rhodobacterales</taxon>
        <taxon>Paracoccaceae</taxon>
        <taxon>Paracoccus</taxon>
    </lineage>
</organism>
<gene>
    <name evidence="2" type="ORF">DRW48_00550</name>
</gene>
<evidence type="ECO:0000313" key="3">
    <source>
        <dbReference type="Proteomes" id="UP000252023"/>
    </source>
</evidence>
<dbReference type="NCBIfam" id="NF041384">
    <property type="entry name" value="YHS_seleno_dom"/>
    <property type="match status" value="1"/>
</dbReference>
<name>A0A344PG87_9RHOB</name>
<feature type="chain" id="PRO_5017005432" description="YHS domain-containing protein" evidence="1">
    <location>
        <begin position="22"/>
        <end position="138"/>
    </location>
</feature>
<sequence>MLKPAILATLIAGLLPSLALAASWALGGMDAVAYRTQNAAVPGQATIATRWGGQEWHFSSEDHRALFEANPRAYAPGFDGHCPVSLAEGQLREGNPRYFAIVGQRLYFFRSNEARGQFAADPRRWLMEAKAAFVKLAQ</sequence>
<dbReference type="Proteomes" id="UP000252023">
    <property type="component" value="Chromosome"/>
</dbReference>
<protein>
    <recommendedName>
        <fullName evidence="4">YHS domain-containing protein</fullName>
    </recommendedName>
</protein>
<proteinExistence type="predicted"/>
<evidence type="ECO:0000313" key="2">
    <source>
        <dbReference type="EMBL" id="AXC48392.1"/>
    </source>
</evidence>
<accession>A0A344PG87</accession>
<dbReference type="OrthoDB" id="344729at2"/>
<dbReference type="RefSeq" id="WP_114074712.1">
    <property type="nucleotide sequence ID" value="NZ_CP030918.1"/>
</dbReference>
<keyword evidence="1" id="KW-0732">Signal</keyword>
<dbReference type="EMBL" id="CP030918">
    <property type="protein sequence ID" value="AXC48392.1"/>
    <property type="molecule type" value="Genomic_DNA"/>
</dbReference>
<feature type="signal peptide" evidence="1">
    <location>
        <begin position="1"/>
        <end position="21"/>
    </location>
</feature>
<reference evidence="3" key="1">
    <citation type="submission" date="2018-07" db="EMBL/GenBank/DDBJ databases">
        <title>Genome sequencing of Paracoccus sp. SC2-6.</title>
        <authorList>
            <person name="Heo J."/>
            <person name="Kim S.-J."/>
            <person name="Kwon S.-W."/>
        </authorList>
    </citation>
    <scope>NUCLEOTIDE SEQUENCE [LARGE SCALE GENOMIC DNA]</scope>
    <source>
        <strain evidence="3">SC2-6</strain>
    </source>
</reference>